<dbReference type="OrthoDB" id="2864568at2"/>
<keyword evidence="1" id="KW-0732">Signal</keyword>
<reference evidence="3" key="1">
    <citation type="submission" date="2015-03" db="EMBL/GenBank/DDBJ databases">
        <title>Luteipulveratus halotolerans sp. nov., a novel actinobacterium (Dermacoccaceae) from Sarawak, Malaysia.</title>
        <authorList>
            <person name="Juboi H."/>
            <person name="Basik A."/>
            <person name="Shamsul S.S."/>
            <person name="Arnold P."/>
            <person name="Schmitt E.K."/>
            <person name="Sanglier J.-J."/>
            <person name="Yeo T."/>
        </authorList>
    </citation>
    <scope>NUCLEOTIDE SEQUENCE [LARGE SCALE GENOMIC DNA]</scope>
    <source>
        <strain evidence="3">C296001</strain>
    </source>
</reference>
<evidence type="ECO:0000256" key="1">
    <source>
        <dbReference type="SAM" id="SignalP"/>
    </source>
</evidence>
<evidence type="ECO:0000313" key="3">
    <source>
        <dbReference type="Proteomes" id="UP000037397"/>
    </source>
</evidence>
<dbReference type="RefSeq" id="WP_050669804.1">
    <property type="nucleotide sequence ID" value="NZ_LAIR01000002.1"/>
</dbReference>
<sequence length="140" mass="13896">MRRLVLASACALGIAVTGAAPAMAGSPHFIKSATSASASGDTLTVSGKEAGLGDEDQVHIVLNATALCINNGGHHPKAVNKADVTGAGDFPVQNAKADFTLSATASFQPDCSSPMTVAFTGITVTDTTNGISLSVPGTLP</sequence>
<dbReference type="STRING" id="1631356.VV01_10305"/>
<name>A0A0L6CI40_9MICO</name>
<gene>
    <name evidence="2" type="ORF">VV01_10305</name>
</gene>
<feature type="signal peptide" evidence="1">
    <location>
        <begin position="1"/>
        <end position="24"/>
    </location>
</feature>
<dbReference type="PROSITE" id="PS00430">
    <property type="entry name" value="TONB_DEPENDENT_REC_1"/>
    <property type="match status" value="1"/>
</dbReference>
<dbReference type="Proteomes" id="UP000037397">
    <property type="component" value="Unassembled WGS sequence"/>
</dbReference>
<comment type="caution">
    <text evidence="2">The sequence shown here is derived from an EMBL/GenBank/DDBJ whole genome shotgun (WGS) entry which is preliminary data.</text>
</comment>
<proteinExistence type="predicted"/>
<feature type="chain" id="PRO_5005562684" evidence="1">
    <location>
        <begin position="25"/>
        <end position="140"/>
    </location>
</feature>
<dbReference type="AlphaFoldDB" id="A0A0L6CI40"/>
<protein>
    <submittedName>
        <fullName evidence="2">Uncharacterized protein</fullName>
    </submittedName>
</protein>
<accession>A0A0L6CI40</accession>
<keyword evidence="3" id="KW-1185">Reference proteome</keyword>
<dbReference type="EMBL" id="LAIR01000002">
    <property type="protein sequence ID" value="KNX37446.1"/>
    <property type="molecule type" value="Genomic_DNA"/>
</dbReference>
<dbReference type="InterPro" id="IPR010916">
    <property type="entry name" value="TonB_box_CS"/>
</dbReference>
<evidence type="ECO:0000313" key="2">
    <source>
        <dbReference type="EMBL" id="KNX37446.1"/>
    </source>
</evidence>
<dbReference type="PATRIC" id="fig|1631356.3.peg.2010"/>
<organism evidence="2 3">
    <name type="scientific">Luteipulveratus halotolerans</name>
    <dbReference type="NCBI Taxonomy" id="1631356"/>
    <lineage>
        <taxon>Bacteria</taxon>
        <taxon>Bacillati</taxon>
        <taxon>Actinomycetota</taxon>
        <taxon>Actinomycetes</taxon>
        <taxon>Micrococcales</taxon>
        <taxon>Dermacoccaceae</taxon>
        <taxon>Luteipulveratus</taxon>
    </lineage>
</organism>